<dbReference type="InterPro" id="IPR000620">
    <property type="entry name" value="EamA_dom"/>
</dbReference>
<comment type="caution">
    <text evidence="5">The sequence shown here is derived from an EMBL/GenBank/DDBJ whole genome shotgun (WGS) entry which is preliminary data.</text>
</comment>
<dbReference type="RefSeq" id="WP_213793176.1">
    <property type="nucleotide sequence ID" value="NZ_JAAMFJ010000002.1"/>
</dbReference>
<keyword evidence="3" id="KW-0812">Transmembrane</keyword>
<reference evidence="5 6" key="1">
    <citation type="submission" date="2020-02" db="EMBL/GenBank/DDBJ databases">
        <title>Fructobacillus sp. isolated from paper mulberry of Taiwan.</title>
        <authorList>
            <person name="Lin S.-T."/>
        </authorList>
    </citation>
    <scope>NUCLEOTIDE SEQUENCE [LARGE SCALE GENOMIC DNA]</scope>
    <source>
        <strain evidence="5 6">M1-21</strain>
    </source>
</reference>
<sequence length="295" mass="32065">MGKPKTGIFLAVIGAFFWGASGTVAEALFHQQTVSATWLVGLRLFSAGILLLLLAKGLRLSIFSIWQNRKSAILLLLFAFLGMLPSQLAYFMAIQYGNAPTATVLQFLGPIFIILYLSFASHTWPSRVKMLSIMLAVAGTFLLVTNGRFDTLSFALPAILWGIGAGLSQASYTLLPKELLEEFDATVVVGWGMFLSSLPFLPTLVREPVKVDQPQTILSVLFIILFGTMIAYLFYLKSTQYISPSITGMLSAVEPLTATVMSLIFLATPLGGIQLIGGGMILSTVFIQFGFKDVE</sequence>
<feature type="transmembrane region" description="Helical" evidence="3">
    <location>
        <begin position="248"/>
        <end position="267"/>
    </location>
</feature>
<evidence type="ECO:0000313" key="6">
    <source>
        <dbReference type="Proteomes" id="UP000735205"/>
    </source>
</evidence>
<evidence type="ECO:0000256" key="1">
    <source>
        <dbReference type="ARBA" id="ARBA00004127"/>
    </source>
</evidence>
<organism evidence="5 6">
    <name type="scientific">Fructobacillus papyrifericola</name>
    <dbReference type="NCBI Taxonomy" id="2713172"/>
    <lineage>
        <taxon>Bacteria</taxon>
        <taxon>Bacillati</taxon>
        <taxon>Bacillota</taxon>
        <taxon>Bacilli</taxon>
        <taxon>Lactobacillales</taxon>
        <taxon>Lactobacillaceae</taxon>
        <taxon>Fructobacillus</taxon>
    </lineage>
</organism>
<feature type="transmembrane region" description="Helical" evidence="3">
    <location>
        <begin position="155"/>
        <end position="175"/>
    </location>
</feature>
<feature type="domain" description="EamA" evidence="4">
    <location>
        <begin position="6"/>
        <end position="144"/>
    </location>
</feature>
<accession>A0ABS5QTT9</accession>
<evidence type="ECO:0000259" key="4">
    <source>
        <dbReference type="Pfam" id="PF00892"/>
    </source>
</evidence>
<dbReference type="Proteomes" id="UP000735205">
    <property type="component" value="Unassembled WGS sequence"/>
</dbReference>
<evidence type="ECO:0000256" key="2">
    <source>
        <dbReference type="ARBA" id="ARBA00007362"/>
    </source>
</evidence>
<name>A0ABS5QTT9_9LACO</name>
<dbReference type="EMBL" id="JAAMFJ010000002">
    <property type="protein sequence ID" value="MBS9336625.1"/>
    <property type="molecule type" value="Genomic_DNA"/>
</dbReference>
<protein>
    <submittedName>
        <fullName evidence="5">EamA family transporter</fullName>
    </submittedName>
</protein>
<dbReference type="PANTHER" id="PTHR22911:SF79">
    <property type="entry name" value="MOBA-LIKE NTP TRANSFERASE DOMAIN-CONTAINING PROTEIN"/>
    <property type="match status" value="1"/>
</dbReference>
<feature type="transmembrane region" description="Helical" evidence="3">
    <location>
        <begin position="187"/>
        <end position="205"/>
    </location>
</feature>
<dbReference type="PANTHER" id="PTHR22911">
    <property type="entry name" value="ACYL-MALONYL CONDENSING ENZYME-RELATED"/>
    <property type="match status" value="1"/>
</dbReference>
<proteinExistence type="inferred from homology"/>
<dbReference type="InterPro" id="IPR037185">
    <property type="entry name" value="EmrE-like"/>
</dbReference>
<evidence type="ECO:0000313" key="5">
    <source>
        <dbReference type="EMBL" id="MBS9336625.1"/>
    </source>
</evidence>
<feature type="transmembrane region" description="Helical" evidence="3">
    <location>
        <begin position="74"/>
        <end position="93"/>
    </location>
</feature>
<feature type="transmembrane region" description="Helical" evidence="3">
    <location>
        <begin position="99"/>
        <end position="119"/>
    </location>
</feature>
<comment type="similarity">
    <text evidence="2">Belongs to the EamA transporter family.</text>
</comment>
<dbReference type="Pfam" id="PF00892">
    <property type="entry name" value="EamA"/>
    <property type="match status" value="2"/>
</dbReference>
<keyword evidence="3" id="KW-0472">Membrane</keyword>
<gene>
    <name evidence="5" type="ORF">G6R28_05210</name>
</gene>
<comment type="subcellular location">
    <subcellularLocation>
        <location evidence="1">Endomembrane system</location>
        <topology evidence="1">Multi-pass membrane protein</topology>
    </subcellularLocation>
</comment>
<feature type="domain" description="EamA" evidence="4">
    <location>
        <begin position="157"/>
        <end position="287"/>
    </location>
</feature>
<feature type="transmembrane region" description="Helical" evidence="3">
    <location>
        <begin position="217"/>
        <end position="236"/>
    </location>
</feature>
<keyword evidence="3" id="KW-1133">Transmembrane helix</keyword>
<evidence type="ECO:0000256" key="3">
    <source>
        <dbReference type="SAM" id="Phobius"/>
    </source>
</evidence>
<dbReference type="SUPFAM" id="SSF103481">
    <property type="entry name" value="Multidrug resistance efflux transporter EmrE"/>
    <property type="match status" value="2"/>
</dbReference>
<keyword evidence="6" id="KW-1185">Reference proteome</keyword>